<organism evidence="1 2">
    <name type="scientific">Mucilaginibacter gilvus</name>
    <dbReference type="NCBI Taxonomy" id="2305909"/>
    <lineage>
        <taxon>Bacteria</taxon>
        <taxon>Pseudomonadati</taxon>
        <taxon>Bacteroidota</taxon>
        <taxon>Sphingobacteriia</taxon>
        <taxon>Sphingobacteriales</taxon>
        <taxon>Sphingobacteriaceae</taxon>
        <taxon>Mucilaginibacter</taxon>
    </lineage>
</organism>
<evidence type="ECO:0000313" key="1">
    <source>
        <dbReference type="EMBL" id="RWY53720.1"/>
    </source>
</evidence>
<reference evidence="1 2" key="1">
    <citation type="submission" date="2019-01" db="EMBL/GenBank/DDBJ databases">
        <title>Mucilaginibacter antarcticum sp. nov., isolated from antarctic soil.</title>
        <authorList>
            <person name="Yan Y.-Q."/>
            <person name="Du Z.-J."/>
        </authorList>
    </citation>
    <scope>NUCLEOTIDE SEQUENCE [LARGE SCALE GENOMIC DNA]</scope>
    <source>
        <strain evidence="1 2">F01003</strain>
    </source>
</reference>
<proteinExistence type="predicted"/>
<dbReference type="Gene3D" id="3.90.1150.30">
    <property type="match status" value="1"/>
</dbReference>
<protein>
    <submittedName>
        <fullName evidence="1">MmcQ/YjbR family DNA-binding protein</fullName>
    </submittedName>
</protein>
<dbReference type="Pfam" id="PF04237">
    <property type="entry name" value="YjbR"/>
    <property type="match status" value="1"/>
</dbReference>
<dbReference type="GO" id="GO:0003677">
    <property type="term" value="F:DNA binding"/>
    <property type="evidence" value="ECO:0007669"/>
    <property type="project" value="UniProtKB-KW"/>
</dbReference>
<dbReference type="AlphaFoldDB" id="A0A3S3UYI7"/>
<evidence type="ECO:0000313" key="2">
    <source>
        <dbReference type="Proteomes" id="UP000286701"/>
    </source>
</evidence>
<keyword evidence="1" id="KW-0238">DNA-binding</keyword>
<dbReference type="EMBL" id="SBIW01000003">
    <property type="protein sequence ID" value="RWY53720.1"/>
    <property type="molecule type" value="Genomic_DNA"/>
</dbReference>
<name>A0A3S3UYI7_9SPHI</name>
<keyword evidence="2" id="KW-1185">Reference proteome</keyword>
<sequence length="114" mass="12970">MITVDTFRQIALSLPEAVEDAHFENRSFKVNKKIFATLNATENRATLKLSAINQDVFCAFDRTVVYPVPNKWGKQGWTHANLLTVREEMLIDLLKTAYRAVAPKKLGDLVTFDE</sequence>
<dbReference type="InterPro" id="IPR058532">
    <property type="entry name" value="YjbR/MT2646/Rv2570-like"/>
</dbReference>
<dbReference type="InterPro" id="IPR038056">
    <property type="entry name" value="YjbR-like_sf"/>
</dbReference>
<dbReference type="OrthoDB" id="277063at2"/>
<dbReference type="Proteomes" id="UP000286701">
    <property type="component" value="Unassembled WGS sequence"/>
</dbReference>
<dbReference type="RefSeq" id="WP_128533154.1">
    <property type="nucleotide sequence ID" value="NZ_SBIW01000003.1"/>
</dbReference>
<gene>
    <name evidence="1" type="ORF">EPL05_06530</name>
</gene>
<comment type="caution">
    <text evidence="1">The sequence shown here is derived from an EMBL/GenBank/DDBJ whole genome shotgun (WGS) entry which is preliminary data.</text>
</comment>
<accession>A0A3S3UYI7</accession>
<dbReference type="SUPFAM" id="SSF142906">
    <property type="entry name" value="YjbR-like"/>
    <property type="match status" value="1"/>
</dbReference>